<gene>
    <name evidence="7" type="ORF">SAMN05216521_10031</name>
</gene>
<evidence type="ECO:0000313" key="7">
    <source>
        <dbReference type="EMBL" id="SET22262.1"/>
    </source>
</evidence>
<accession>A0A1I0CRT8</accession>
<dbReference type="Pfam" id="PF02920">
    <property type="entry name" value="Integrase_DNA"/>
    <property type="match status" value="1"/>
</dbReference>
<dbReference type="InterPro" id="IPR016177">
    <property type="entry name" value="DNA-bd_dom_sf"/>
</dbReference>
<keyword evidence="5" id="KW-0175">Coiled coil</keyword>
<dbReference type="InterPro" id="IPR011010">
    <property type="entry name" value="DNA_brk_join_enz"/>
</dbReference>
<evidence type="ECO:0000256" key="2">
    <source>
        <dbReference type="ARBA" id="ARBA00022908"/>
    </source>
</evidence>
<dbReference type="SUPFAM" id="SSF54171">
    <property type="entry name" value="DNA-binding domain"/>
    <property type="match status" value="1"/>
</dbReference>
<keyword evidence="2" id="KW-0229">DNA integration</keyword>
<name>A0A1I0CRT8_9FIRM</name>
<dbReference type="InterPro" id="IPR050808">
    <property type="entry name" value="Phage_Integrase"/>
</dbReference>
<evidence type="ECO:0000259" key="6">
    <source>
        <dbReference type="PROSITE" id="PS51898"/>
    </source>
</evidence>
<sequence>MSEKRKDNKGRILRTGESQRKDGRYQYRFQNRLGERKVIYALSLNELREREKNLAKDLDENINTERANMTLNELFDLFMGLKSNIKNTTRTNYLGLWKSNVRNSYVGNMKLPDIRKIDIMKLYASYQEKGLSINSIKYIDVIISQTLMFAVDSDIIRKNPARNCIKEFSGDENVKYSLTQEQQKKFVDYISSSRVYAIHLPMILYMLNTACRIGEVAGVSWSKNINLDERIITIDHQLIYKNLDGSTRFHITSPKSSSGKREIPITDEILRVLMMQKENDISTGSFCKVSIDDYDDFVFTTRHGTPLSPAHVNSILVNIVNAYNKAESKKAEEEKRDACLLPHISSHILRHTACTRMAEAGFDVKILQYVMGHSDINTTMNIYNHIDSVRVRGEMDKLNGTMMEMV</sequence>
<dbReference type="SUPFAM" id="SSF56349">
    <property type="entry name" value="DNA breaking-rejoining enzymes"/>
    <property type="match status" value="1"/>
</dbReference>
<evidence type="ECO:0000256" key="3">
    <source>
        <dbReference type="ARBA" id="ARBA00023125"/>
    </source>
</evidence>
<evidence type="ECO:0000256" key="5">
    <source>
        <dbReference type="SAM" id="Coils"/>
    </source>
</evidence>
<comment type="similarity">
    <text evidence="1">Belongs to the 'phage' integrase family.</text>
</comment>
<keyword evidence="4" id="KW-0233">DNA recombination</keyword>
<evidence type="ECO:0000256" key="1">
    <source>
        <dbReference type="ARBA" id="ARBA00008857"/>
    </source>
</evidence>
<dbReference type="RefSeq" id="WP_074661488.1">
    <property type="nucleotide sequence ID" value="NZ_FOIO01000003.1"/>
</dbReference>
<dbReference type="PANTHER" id="PTHR30629:SF2">
    <property type="entry name" value="PROPHAGE INTEGRASE INTS-RELATED"/>
    <property type="match status" value="1"/>
</dbReference>
<dbReference type="Proteomes" id="UP000182121">
    <property type="component" value="Unassembled WGS sequence"/>
</dbReference>
<dbReference type="PROSITE" id="PS51898">
    <property type="entry name" value="TYR_RECOMBINASE"/>
    <property type="match status" value="1"/>
</dbReference>
<evidence type="ECO:0000313" key="8">
    <source>
        <dbReference type="Proteomes" id="UP000182121"/>
    </source>
</evidence>
<dbReference type="InterPro" id="IPR013762">
    <property type="entry name" value="Integrase-like_cat_sf"/>
</dbReference>
<dbReference type="Gene3D" id="3.30.160.60">
    <property type="entry name" value="Classic Zinc Finger"/>
    <property type="match status" value="1"/>
</dbReference>
<dbReference type="GO" id="GO:0003677">
    <property type="term" value="F:DNA binding"/>
    <property type="evidence" value="ECO:0007669"/>
    <property type="project" value="UniProtKB-KW"/>
</dbReference>
<dbReference type="InterPro" id="IPR010998">
    <property type="entry name" value="Integrase_recombinase_N"/>
</dbReference>
<dbReference type="GO" id="GO:0008907">
    <property type="term" value="F:integrase activity"/>
    <property type="evidence" value="ECO:0007669"/>
    <property type="project" value="InterPro"/>
</dbReference>
<dbReference type="Gene3D" id="1.10.443.10">
    <property type="entry name" value="Intergrase catalytic core"/>
    <property type="match status" value="1"/>
</dbReference>
<dbReference type="InterPro" id="IPR004191">
    <property type="entry name" value="Integrase_Tn916-type_DNA-bd_N"/>
</dbReference>
<dbReference type="AlphaFoldDB" id="A0A1I0CRT8"/>
<reference evidence="7 8" key="1">
    <citation type="submission" date="2016-10" db="EMBL/GenBank/DDBJ databases">
        <authorList>
            <person name="Varghese N."/>
            <person name="Submissions S."/>
        </authorList>
    </citation>
    <scope>NUCLEOTIDE SEQUENCE [LARGE SCALE GENOMIC DNA]</scope>
    <source>
        <strain evidence="7 8">NLAE-zl-C196</strain>
    </source>
</reference>
<dbReference type="Pfam" id="PF00589">
    <property type="entry name" value="Phage_integrase"/>
    <property type="match status" value="1"/>
</dbReference>
<dbReference type="Gene3D" id="1.10.150.130">
    <property type="match status" value="1"/>
</dbReference>
<feature type="domain" description="Tyr recombinase" evidence="6">
    <location>
        <begin position="173"/>
        <end position="396"/>
    </location>
</feature>
<protein>
    <submittedName>
        <fullName evidence="7">Site-specific recombinase XerD</fullName>
    </submittedName>
</protein>
<dbReference type="InterPro" id="IPR002104">
    <property type="entry name" value="Integrase_catalytic"/>
</dbReference>
<dbReference type="EMBL" id="FOIO01000003">
    <property type="protein sequence ID" value="SET22262.1"/>
    <property type="molecule type" value="Genomic_DNA"/>
</dbReference>
<evidence type="ECO:0000256" key="4">
    <source>
        <dbReference type="ARBA" id="ARBA00023172"/>
    </source>
</evidence>
<proteinExistence type="inferred from homology"/>
<dbReference type="PANTHER" id="PTHR30629">
    <property type="entry name" value="PROPHAGE INTEGRASE"/>
    <property type="match status" value="1"/>
</dbReference>
<feature type="coiled-coil region" evidence="5">
    <location>
        <begin position="41"/>
        <end position="68"/>
    </location>
</feature>
<dbReference type="GO" id="GO:0006310">
    <property type="term" value="P:DNA recombination"/>
    <property type="evidence" value="ECO:0007669"/>
    <property type="project" value="UniProtKB-KW"/>
</dbReference>
<keyword evidence="3" id="KW-0238">DNA-binding</keyword>
<organism evidence="7 8">
    <name type="scientific">Enterocloster clostridioformis</name>
    <dbReference type="NCBI Taxonomy" id="1531"/>
    <lineage>
        <taxon>Bacteria</taxon>
        <taxon>Bacillati</taxon>
        <taxon>Bacillota</taxon>
        <taxon>Clostridia</taxon>
        <taxon>Lachnospirales</taxon>
        <taxon>Lachnospiraceae</taxon>
        <taxon>Enterocloster</taxon>
    </lineage>
</organism>
<dbReference type="CDD" id="cd01189">
    <property type="entry name" value="INT_ICEBs1_C_like"/>
    <property type="match status" value="1"/>
</dbReference>
<comment type="caution">
    <text evidence="7">The sequence shown here is derived from an EMBL/GenBank/DDBJ whole genome shotgun (WGS) entry which is preliminary data.</text>
</comment>